<dbReference type="Pfam" id="PF00534">
    <property type="entry name" value="Glycos_transf_1"/>
    <property type="match status" value="1"/>
</dbReference>
<dbReference type="STRING" id="1314790.A0A1Y1WSR5"/>
<feature type="domain" description="Glycosyl transferase family 1" evidence="3">
    <location>
        <begin position="290"/>
        <end position="359"/>
    </location>
</feature>
<dbReference type="GO" id="GO:0016757">
    <property type="term" value="F:glycosyltransferase activity"/>
    <property type="evidence" value="ECO:0007669"/>
    <property type="project" value="UniProtKB-KW"/>
</dbReference>
<accession>A0A1Y1WSR5</accession>
<dbReference type="EMBL" id="MCFE01000940">
    <property type="protein sequence ID" value="ORX76435.1"/>
    <property type="molecule type" value="Genomic_DNA"/>
</dbReference>
<keyword evidence="1" id="KW-0328">Glycosyltransferase</keyword>
<dbReference type="InterPro" id="IPR001296">
    <property type="entry name" value="Glyco_trans_1"/>
</dbReference>
<evidence type="ECO:0000313" key="4">
    <source>
        <dbReference type="EMBL" id="ORX76435.1"/>
    </source>
</evidence>
<organism evidence="4 5">
    <name type="scientific">Basidiobolus meristosporus CBS 931.73</name>
    <dbReference type="NCBI Taxonomy" id="1314790"/>
    <lineage>
        <taxon>Eukaryota</taxon>
        <taxon>Fungi</taxon>
        <taxon>Fungi incertae sedis</taxon>
        <taxon>Zoopagomycota</taxon>
        <taxon>Entomophthoromycotina</taxon>
        <taxon>Basidiobolomycetes</taxon>
        <taxon>Basidiobolales</taxon>
        <taxon>Basidiobolaceae</taxon>
        <taxon>Basidiobolus</taxon>
    </lineage>
</organism>
<evidence type="ECO:0000256" key="2">
    <source>
        <dbReference type="ARBA" id="ARBA00022679"/>
    </source>
</evidence>
<dbReference type="PANTHER" id="PTHR12526:SF510">
    <property type="entry name" value="D-INOSITOL 3-PHOSPHATE GLYCOSYLTRANSFERASE"/>
    <property type="match status" value="1"/>
</dbReference>
<keyword evidence="2 4" id="KW-0808">Transferase</keyword>
<comment type="caution">
    <text evidence="4">The sequence shown here is derived from an EMBL/GenBank/DDBJ whole genome shotgun (WGS) entry which is preliminary data.</text>
</comment>
<dbReference type="InParanoid" id="A0A1Y1WSR5"/>
<dbReference type="AlphaFoldDB" id="A0A1Y1WSR5"/>
<dbReference type="SUPFAM" id="SSF53756">
    <property type="entry name" value="UDP-Glycosyltransferase/glycogen phosphorylase"/>
    <property type="match status" value="1"/>
</dbReference>
<keyword evidence="5" id="KW-1185">Reference proteome</keyword>
<dbReference type="OrthoDB" id="512920at2759"/>
<dbReference type="PANTHER" id="PTHR12526">
    <property type="entry name" value="GLYCOSYLTRANSFERASE"/>
    <property type="match status" value="1"/>
</dbReference>
<dbReference type="Gene3D" id="3.40.50.2000">
    <property type="entry name" value="Glycogen Phosphorylase B"/>
    <property type="match status" value="1"/>
</dbReference>
<dbReference type="Proteomes" id="UP000193498">
    <property type="component" value="Unassembled WGS sequence"/>
</dbReference>
<evidence type="ECO:0000313" key="5">
    <source>
        <dbReference type="Proteomes" id="UP000193498"/>
    </source>
</evidence>
<protein>
    <submittedName>
        <fullName evidence="4">UDP-Glycosyltransferase/glycogen phosphorylase</fullName>
    </submittedName>
</protein>
<gene>
    <name evidence="4" type="ORF">K493DRAFT_246247</name>
</gene>
<evidence type="ECO:0000256" key="1">
    <source>
        <dbReference type="ARBA" id="ARBA00022676"/>
    </source>
</evidence>
<sequence length="482" mass="54576">MPSVSVRPLDTVTEKQSTKLRVLIMQSAHGLFVSSGGFQANLYLADGLLKSGHEVKMIALGLEEEVKVFGEYTKETLRLGPSNHFRLYRHSYNGIDTVTININDWRKLFDEEGAKRRVGWIENLDRFPELSIYEQFVIGELKAYRPTHFIFNDSVSLKISRNTSDLVKVFICHACEHLSFGPYGGLFEASKSDVETERLRKVDGIWVVSQAIQRYMLKFGNIESTHLPIHPKSFIRGNGAIPVYNNFDRKHVVAINPGSFKGFHILHEVSQRMPHVEFAAVKSWNLNDYQISLLEKEKNVTIMDTFRNMEELWSQVKILIVPSVWYEAFGMVAVEAMLRGIPVLVSNVGGLPEAKCGMKRGVIPVNLLTGERCEDPDYNEKYGPYLIPEQNADPWINAIEELYHDQAVYESHRQEGLVASRNFIQKVDTTCYERWLMQLYSKKLASTTLGSTSRITANAPCPLPAVTGTSVAKNNSVKAIKV</sequence>
<evidence type="ECO:0000259" key="3">
    <source>
        <dbReference type="Pfam" id="PF00534"/>
    </source>
</evidence>
<name>A0A1Y1WSR5_9FUNG</name>
<proteinExistence type="predicted"/>
<reference evidence="4 5" key="1">
    <citation type="submission" date="2016-07" db="EMBL/GenBank/DDBJ databases">
        <title>Pervasive Adenine N6-methylation of Active Genes in Fungi.</title>
        <authorList>
            <consortium name="DOE Joint Genome Institute"/>
            <person name="Mondo S.J."/>
            <person name="Dannebaum R.O."/>
            <person name="Kuo R.C."/>
            <person name="Labutti K."/>
            <person name="Haridas S."/>
            <person name="Kuo A."/>
            <person name="Salamov A."/>
            <person name="Ahrendt S.R."/>
            <person name="Lipzen A."/>
            <person name="Sullivan W."/>
            <person name="Andreopoulos W.B."/>
            <person name="Clum A."/>
            <person name="Lindquist E."/>
            <person name="Daum C."/>
            <person name="Ramamoorthy G.K."/>
            <person name="Gryganskyi A."/>
            <person name="Culley D."/>
            <person name="Magnuson J.K."/>
            <person name="James T.Y."/>
            <person name="O'Malley M.A."/>
            <person name="Stajich J.E."/>
            <person name="Spatafora J.W."/>
            <person name="Visel A."/>
            <person name="Grigoriev I.V."/>
        </authorList>
    </citation>
    <scope>NUCLEOTIDE SEQUENCE [LARGE SCALE GENOMIC DNA]</scope>
    <source>
        <strain evidence="4 5">CBS 931.73</strain>
    </source>
</reference>